<sequence length="383" mass="44649">MLTLLLIYKSFNQFSINHKGKLRKSEFRSFLISIIGENDEKKNNNNNFIDNFLDKEEGERLSIDKIEFRKMLSLDKSDITQLLLSNNNNNNNPKLSQEDIKDFEYLMNRLEKICELARERNVKLLIDAEQTYFQPAIDFISMKLASKFNKSNHQYSEEGKLEEKDEGGGGGGGKRDAIVFNTYQMYLKDSFSRLKRDLELSRRGNFVFASKLVRGAYMVGEKLMAQKYGYPSPIHDNIEDTHKSYNEAVEFLLNEVYKKRKENSNHKNNNNILSIFIASHNQESVILACNKMKQFGIDANSGVVNFGQLYGMSDHITYTLASYGYPVYKYVAYGKINEVIPFLIRRAQENSSIFDSRITNERKLLWNELINRFKFRKTYELTN</sequence>
<accession>A0A397J105</accession>
<comment type="caution">
    <text evidence="7">The sequence shown here is derived from an EMBL/GenBank/DDBJ whole genome shotgun (WGS) entry which is preliminary data.</text>
</comment>
<dbReference type="GO" id="GO:0004657">
    <property type="term" value="F:proline dehydrogenase activity"/>
    <property type="evidence" value="ECO:0007669"/>
    <property type="project" value="UniProtKB-EC"/>
</dbReference>
<dbReference type="STRING" id="1348612.A0A397J105"/>
<dbReference type="GO" id="GO:0010133">
    <property type="term" value="P:L-proline catabolic process to L-glutamate"/>
    <property type="evidence" value="ECO:0007669"/>
    <property type="project" value="TreeGrafter"/>
</dbReference>
<evidence type="ECO:0000256" key="2">
    <source>
        <dbReference type="ARBA" id="ARBA00012695"/>
    </source>
</evidence>
<keyword evidence="5" id="KW-0285">Flavoprotein</keyword>
<comment type="cofactor">
    <cofactor evidence="5">
        <name>FAD</name>
        <dbReference type="ChEBI" id="CHEBI:57692"/>
    </cofactor>
</comment>
<feature type="domain" description="Proline dehydrogenase" evidence="6">
    <location>
        <begin position="21"/>
        <end position="352"/>
    </location>
</feature>
<comment type="similarity">
    <text evidence="1 5">Belongs to the proline oxidase family.</text>
</comment>
<gene>
    <name evidence="7" type="ORF">Glove_134g35</name>
</gene>
<dbReference type="AlphaFoldDB" id="A0A397J105"/>
<evidence type="ECO:0000256" key="1">
    <source>
        <dbReference type="ARBA" id="ARBA00005869"/>
    </source>
</evidence>
<dbReference type="PANTHER" id="PTHR13914:SF0">
    <property type="entry name" value="PROLINE DEHYDROGENASE 1, MITOCHONDRIAL"/>
    <property type="match status" value="1"/>
</dbReference>
<dbReference type="Proteomes" id="UP000266861">
    <property type="component" value="Unassembled WGS sequence"/>
</dbReference>
<keyword evidence="4 5" id="KW-0642">Proline metabolism</keyword>
<dbReference type="GO" id="GO:0005739">
    <property type="term" value="C:mitochondrion"/>
    <property type="evidence" value="ECO:0007669"/>
    <property type="project" value="TreeGrafter"/>
</dbReference>
<dbReference type="PANTHER" id="PTHR13914">
    <property type="entry name" value="PROLINE OXIDASE"/>
    <property type="match status" value="1"/>
</dbReference>
<dbReference type="InterPro" id="IPR015659">
    <property type="entry name" value="Proline_oxidase"/>
</dbReference>
<evidence type="ECO:0000313" key="8">
    <source>
        <dbReference type="Proteomes" id="UP000266861"/>
    </source>
</evidence>
<keyword evidence="3 5" id="KW-0560">Oxidoreductase</keyword>
<comment type="function">
    <text evidence="5">Converts proline to delta-1-pyrroline-5-carboxylate.</text>
</comment>
<dbReference type="EMBL" id="PQFF01000125">
    <property type="protein sequence ID" value="RHZ80582.1"/>
    <property type="molecule type" value="Genomic_DNA"/>
</dbReference>
<name>A0A397J105_9GLOM</name>
<dbReference type="OrthoDB" id="5464at2759"/>
<dbReference type="GO" id="GO:0071949">
    <property type="term" value="F:FAD binding"/>
    <property type="evidence" value="ECO:0007669"/>
    <property type="project" value="TreeGrafter"/>
</dbReference>
<evidence type="ECO:0000256" key="3">
    <source>
        <dbReference type="ARBA" id="ARBA00023002"/>
    </source>
</evidence>
<keyword evidence="8" id="KW-1185">Reference proteome</keyword>
<dbReference type="SUPFAM" id="SSF51730">
    <property type="entry name" value="FAD-linked oxidoreductase"/>
    <property type="match status" value="1"/>
</dbReference>
<evidence type="ECO:0000259" key="6">
    <source>
        <dbReference type="Pfam" id="PF01619"/>
    </source>
</evidence>
<comment type="catalytic activity">
    <reaction evidence="5">
        <text>L-proline + a quinone = (S)-1-pyrroline-5-carboxylate + a quinol + H(+)</text>
        <dbReference type="Rhea" id="RHEA:23784"/>
        <dbReference type="ChEBI" id="CHEBI:15378"/>
        <dbReference type="ChEBI" id="CHEBI:17388"/>
        <dbReference type="ChEBI" id="CHEBI:24646"/>
        <dbReference type="ChEBI" id="CHEBI:60039"/>
        <dbReference type="ChEBI" id="CHEBI:132124"/>
        <dbReference type="EC" id="1.5.5.2"/>
    </reaction>
</comment>
<evidence type="ECO:0000256" key="4">
    <source>
        <dbReference type="ARBA" id="ARBA00023062"/>
    </source>
</evidence>
<dbReference type="EC" id="1.5.5.2" evidence="2 5"/>
<dbReference type="InterPro" id="IPR029041">
    <property type="entry name" value="FAD-linked_oxidoreductase-like"/>
</dbReference>
<dbReference type="Pfam" id="PF01619">
    <property type="entry name" value="Pro_dh"/>
    <property type="match status" value="1"/>
</dbReference>
<dbReference type="InterPro" id="IPR002872">
    <property type="entry name" value="Proline_DH_dom"/>
</dbReference>
<dbReference type="Gene3D" id="3.20.20.220">
    <property type="match status" value="1"/>
</dbReference>
<reference evidence="7 8" key="1">
    <citation type="submission" date="2018-08" db="EMBL/GenBank/DDBJ databases">
        <title>Genome and evolution of the arbuscular mycorrhizal fungus Diversispora epigaea (formerly Glomus versiforme) and its bacterial endosymbionts.</title>
        <authorList>
            <person name="Sun X."/>
            <person name="Fei Z."/>
            <person name="Harrison M."/>
        </authorList>
    </citation>
    <scope>NUCLEOTIDE SEQUENCE [LARGE SCALE GENOMIC DNA]</scope>
    <source>
        <strain evidence="7 8">IT104</strain>
    </source>
</reference>
<proteinExistence type="inferred from homology"/>
<evidence type="ECO:0000256" key="5">
    <source>
        <dbReference type="RuleBase" id="RU364054"/>
    </source>
</evidence>
<evidence type="ECO:0000313" key="7">
    <source>
        <dbReference type="EMBL" id="RHZ80582.1"/>
    </source>
</evidence>
<protein>
    <recommendedName>
        <fullName evidence="2 5">Proline dehydrogenase</fullName>
        <ecNumber evidence="2 5">1.5.5.2</ecNumber>
    </recommendedName>
</protein>
<organism evidence="7 8">
    <name type="scientific">Diversispora epigaea</name>
    <dbReference type="NCBI Taxonomy" id="1348612"/>
    <lineage>
        <taxon>Eukaryota</taxon>
        <taxon>Fungi</taxon>
        <taxon>Fungi incertae sedis</taxon>
        <taxon>Mucoromycota</taxon>
        <taxon>Glomeromycotina</taxon>
        <taxon>Glomeromycetes</taxon>
        <taxon>Diversisporales</taxon>
        <taxon>Diversisporaceae</taxon>
        <taxon>Diversispora</taxon>
    </lineage>
</organism>
<keyword evidence="5" id="KW-0274">FAD</keyword>